<evidence type="ECO:0000256" key="10">
    <source>
        <dbReference type="SAM" id="Phobius"/>
    </source>
</evidence>
<organism evidence="11 12">
    <name type="scientific">Acrobeloides nanus</name>
    <dbReference type="NCBI Taxonomy" id="290746"/>
    <lineage>
        <taxon>Eukaryota</taxon>
        <taxon>Metazoa</taxon>
        <taxon>Ecdysozoa</taxon>
        <taxon>Nematoda</taxon>
        <taxon>Chromadorea</taxon>
        <taxon>Rhabditida</taxon>
        <taxon>Tylenchina</taxon>
        <taxon>Cephalobomorpha</taxon>
        <taxon>Cephaloboidea</taxon>
        <taxon>Cephalobidae</taxon>
        <taxon>Acrobeloides</taxon>
    </lineage>
</organism>
<feature type="transmembrane region" description="Helical" evidence="10">
    <location>
        <begin position="267"/>
        <end position="290"/>
    </location>
</feature>
<dbReference type="InterPro" id="IPR012446">
    <property type="entry name" value="CRAC_channel"/>
</dbReference>
<dbReference type="Pfam" id="PF07856">
    <property type="entry name" value="Orai-1"/>
    <property type="match status" value="1"/>
</dbReference>
<dbReference type="GO" id="GO:0015279">
    <property type="term" value="F:store-operated calcium channel activity"/>
    <property type="evidence" value="ECO:0007669"/>
    <property type="project" value="TreeGrafter"/>
</dbReference>
<dbReference type="AlphaFoldDB" id="A0A914DDT5"/>
<feature type="compositionally biased region" description="Low complexity" evidence="9">
    <location>
        <begin position="9"/>
        <end position="20"/>
    </location>
</feature>
<evidence type="ECO:0000256" key="7">
    <source>
        <dbReference type="ARBA" id="ARBA00070070"/>
    </source>
</evidence>
<evidence type="ECO:0000256" key="1">
    <source>
        <dbReference type="ARBA" id="ARBA00004141"/>
    </source>
</evidence>
<keyword evidence="5 10" id="KW-0472">Membrane</keyword>
<dbReference type="Gene3D" id="1.20.140.140">
    <property type="entry name" value="Calcium release-activated calcium channel protein Orai"/>
    <property type="match status" value="1"/>
</dbReference>
<keyword evidence="3 10" id="KW-0812">Transmembrane</keyword>
<keyword evidence="4 10" id="KW-1133">Transmembrane helix</keyword>
<evidence type="ECO:0000256" key="5">
    <source>
        <dbReference type="ARBA" id="ARBA00023136"/>
    </source>
</evidence>
<dbReference type="FunFam" id="1.20.140.140:FF:000003">
    <property type="entry name" value="Protein orai"/>
    <property type="match status" value="1"/>
</dbReference>
<evidence type="ECO:0000256" key="4">
    <source>
        <dbReference type="ARBA" id="ARBA00022989"/>
    </source>
</evidence>
<evidence type="ECO:0000313" key="11">
    <source>
        <dbReference type="Proteomes" id="UP000887540"/>
    </source>
</evidence>
<dbReference type="WBParaSite" id="ACRNAN_scaffold2252.g9567.t1">
    <property type="protein sequence ID" value="ACRNAN_scaffold2252.g9567.t1"/>
    <property type="gene ID" value="ACRNAN_scaffold2252.g9567"/>
</dbReference>
<feature type="transmembrane region" description="Helical" evidence="10">
    <location>
        <begin position="189"/>
        <end position="206"/>
    </location>
</feature>
<dbReference type="GO" id="GO:0016020">
    <property type="term" value="C:membrane"/>
    <property type="evidence" value="ECO:0007669"/>
    <property type="project" value="UniProtKB-SubCell"/>
</dbReference>
<evidence type="ECO:0000256" key="2">
    <source>
        <dbReference type="ARBA" id="ARBA00008062"/>
    </source>
</evidence>
<evidence type="ECO:0000256" key="8">
    <source>
        <dbReference type="ARBA" id="ARBA00080439"/>
    </source>
</evidence>
<name>A0A914DDT5_9BILA</name>
<feature type="transmembrane region" description="Helical" evidence="10">
    <location>
        <begin position="218"/>
        <end position="246"/>
    </location>
</feature>
<dbReference type="PANTHER" id="PTHR31501">
    <property type="entry name" value="CALCIUM RELEASE-ACTIVATED CALCIUM CHANNEL PROTEIN 1"/>
    <property type="match status" value="1"/>
</dbReference>
<proteinExistence type="inferred from homology"/>
<reference evidence="12" key="1">
    <citation type="submission" date="2022-11" db="UniProtKB">
        <authorList>
            <consortium name="WormBaseParasite"/>
        </authorList>
    </citation>
    <scope>IDENTIFICATION</scope>
</reference>
<dbReference type="GO" id="GO:0002115">
    <property type="term" value="P:store-operated calcium entry"/>
    <property type="evidence" value="ECO:0007669"/>
    <property type="project" value="TreeGrafter"/>
</dbReference>
<evidence type="ECO:0000256" key="6">
    <source>
        <dbReference type="ARBA" id="ARBA00057852"/>
    </source>
</evidence>
<dbReference type="Proteomes" id="UP000887540">
    <property type="component" value="Unplaced"/>
</dbReference>
<dbReference type="InterPro" id="IPR038350">
    <property type="entry name" value="Orai_sf"/>
</dbReference>
<feature type="region of interest" description="Disordered" evidence="9">
    <location>
        <begin position="1"/>
        <end position="26"/>
    </location>
</feature>
<feature type="transmembrane region" description="Helical" evidence="10">
    <location>
        <begin position="302"/>
        <end position="323"/>
    </location>
</feature>
<protein>
    <recommendedName>
        <fullName evidence="7">Protein orai</fullName>
    </recommendedName>
    <alternativeName>
        <fullName evidence="8">Store-operated calcium channel</fullName>
    </alternativeName>
</protein>
<comment type="function">
    <text evidence="6">Ca(2+) release-activated Ca(2+)-like (CRAC-like) channel subunit which mediates Ca(2+) influx and increase in Ca(2+)-selective current by synergy with the Ca(2+) sensor, stim-1. Required for Ca(2+) and IP3-dependent contractile activity of sheath cells and the spermatheca. Affects brood size and somatic cell function.</text>
</comment>
<accession>A0A914DDT5</accession>
<comment type="similarity">
    <text evidence="2">Belongs to the Orai family.</text>
</comment>
<keyword evidence="11" id="KW-1185">Reference proteome</keyword>
<dbReference type="PANTHER" id="PTHR31501:SF7">
    <property type="entry name" value="CALCIUM RELEASE-ACTIVATED CALCIUM CHANNEL PROTEIN 1"/>
    <property type="match status" value="1"/>
</dbReference>
<sequence length="372" mass="40786">MKITDNGESSSLLSDQDLFLTPPSMHTPEINDTNVSPYLYNIANNSLHTPSSSSYNQVNVNIASSLSSHVSWGGIQNSPRGIVTFAKRNNGGLPHSQPYVPTSHATSIIPTNIKSHPSSASFYGDSQQYVSAAHSLAGDLPTADHPIGISLENEAHGFYPFISPLNRHRGELSLVEKYRYDLSRAQLKASSRTSALLAGFAMVALVELQYEKTTPHGILIVLAVVTTLLVSVHLLALMMSTCLLPYIEANGCTKDSPHIKLKFYIDLSWMFSTCVGLVLFLLEIGVIFYMKFVDIDFEVGGYITTAMLVPVLIMFGVISYLIHRSRVSHSVDRVVDKVDALESILNDTGIPSTKSRNHLDTGFQRLSNLQTV</sequence>
<comment type="subcellular location">
    <subcellularLocation>
        <location evidence="1">Membrane</location>
        <topology evidence="1">Multi-pass membrane protein</topology>
    </subcellularLocation>
</comment>
<evidence type="ECO:0000256" key="3">
    <source>
        <dbReference type="ARBA" id="ARBA00022692"/>
    </source>
</evidence>
<evidence type="ECO:0000256" key="9">
    <source>
        <dbReference type="SAM" id="MobiDB-lite"/>
    </source>
</evidence>
<evidence type="ECO:0000313" key="12">
    <source>
        <dbReference type="WBParaSite" id="ACRNAN_scaffold2252.g9567.t1"/>
    </source>
</evidence>